<dbReference type="GO" id="GO:0000398">
    <property type="term" value="P:mRNA splicing, via spliceosome"/>
    <property type="evidence" value="ECO:0007669"/>
    <property type="project" value="TreeGrafter"/>
</dbReference>
<dbReference type="AlphaFoldDB" id="A0AAN8N5M8"/>
<evidence type="ECO:0000256" key="2">
    <source>
        <dbReference type="SAM" id="MobiDB-lite"/>
    </source>
</evidence>
<feature type="compositionally biased region" description="Low complexity" evidence="2">
    <location>
        <begin position="312"/>
        <end position="328"/>
    </location>
</feature>
<keyword evidence="1" id="KW-0694">RNA-binding</keyword>
<organism evidence="5 6">
    <name type="scientific">Orbilia javanica</name>
    <dbReference type="NCBI Taxonomy" id="47235"/>
    <lineage>
        <taxon>Eukaryota</taxon>
        <taxon>Fungi</taxon>
        <taxon>Dikarya</taxon>
        <taxon>Ascomycota</taxon>
        <taxon>Pezizomycotina</taxon>
        <taxon>Orbiliomycetes</taxon>
        <taxon>Orbiliales</taxon>
        <taxon>Orbiliaceae</taxon>
        <taxon>Orbilia</taxon>
    </lineage>
</organism>
<dbReference type="InterPro" id="IPR045168">
    <property type="entry name" value="YTH_prot"/>
</dbReference>
<dbReference type="GO" id="GO:0003729">
    <property type="term" value="F:mRNA binding"/>
    <property type="evidence" value="ECO:0007669"/>
    <property type="project" value="TreeGrafter"/>
</dbReference>
<accession>A0AAN8N5M8</accession>
<feature type="compositionally biased region" description="Low complexity" evidence="2">
    <location>
        <begin position="38"/>
        <end position="53"/>
    </location>
</feature>
<dbReference type="GO" id="GO:1990247">
    <property type="term" value="F:N6-methyladenosine-containing RNA reader activity"/>
    <property type="evidence" value="ECO:0007669"/>
    <property type="project" value="TreeGrafter"/>
</dbReference>
<reference evidence="5 6" key="1">
    <citation type="submission" date="2019-10" db="EMBL/GenBank/DDBJ databases">
        <authorList>
            <person name="Palmer J.M."/>
        </authorList>
    </citation>
    <scope>NUCLEOTIDE SEQUENCE [LARGE SCALE GENOMIC DNA]</scope>
    <source>
        <strain evidence="5 6">TWF718</strain>
    </source>
</reference>
<dbReference type="PROSITE" id="PS50102">
    <property type="entry name" value="RRM"/>
    <property type="match status" value="1"/>
</dbReference>
<dbReference type="GO" id="GO:0005654">
    <property type="term" value="C:nucleoplasm"/>
    <property type="evidence" value="ECO:0007669"/>
    <property type="project" value="TreeGrafter"/>
</dbReference>
<dbReference type="PANTHER" id="PTHR12357">
    <property type="entry name" value="YTH YT521-B HOMOLOGY DOMAIN-CONTAINING"/>
    <property type="match status" value="1"/>
</dbReference>
<dbReference type="Proteomes" id="UP001313282">
    <property type="component" value="Unassembled WGS sequence"/>
</dbReference>
<dbReference type="CDD" id="cd00590">
    <property type="entry name" value="RRM_SF"/>
    <property type="match status" value="1"/>
</dbReference>
<gene>
    <name evidence="5" type="ORF">TWF718_004033</name>
</gene>
<feature type="domain" description="RRM" evidence="3">
    <location>
        <begin position="350"/>
        <end position="421"/>
    </location>
</feature>
<dbReference type="EMBL" id="JAVHNR010000002">
    <property type="protein sequence ID" value="KAK6350851.1"/>
    <property type="molecule type" value="Genomic_DNA"/>
</dbReference>
<evidence type="ECO:0000259" key="4">
    <source>
        <dbReference type="PROSITE" id="PS50882"/>
    </source>
</evidence>
<evidence type="ECO:0000313" key="6">
    <source>
        <dbReference type="Proteomes" id="UP001313282"/>
    </source>
</evidence>
<dbReference type="SMART" id="SM00360">
    <property type="entry name" value="RRM"/>
    <property type="match status" value="1"/>
</dbReference>
<dbReference type="InterPro" id="IPR007275">
    <property type="entry name" value="YTH_domain"/>
</dbReference>
<sequence length="702" mass="76805">MGDAHPRSHRRSLIVSSTLATDIKHNIEDQEPSAGFNPISPITSDSITTTSASSPTMYGPTIAMLPQAHQYHQSHMSYVTQAAQPRYPQMPMQASPPHQPFNMQGLQASLQSYQLQGQHGQQIRYAPVLSPPSVQYNVSPTPMQIPTVATQAGPMHTIPHYPQAAAYYDPYGQSPPGASHSIPVAGYNPSFPAPQPAGTEAPAQYPQWPQGGMPFIYLPQYGQQTGMIPPPVAPLDYSYGQPQPGYIPRRRSAPHVGQEAHEFHFASQTQPFDPTALGQRQGPVPRHITQSTSRQRRGSPVSYSNNRTAPGLSQSLSACSSSSLGSRSSISTLHPVLLRGPPRKPRQSGHALWVGNLPPGTTVTALKDYFATTQIESVFLISKSNCAFVNYKTETACTEAMQKFHDSRFQGVRLVCRLRRNSSPGDMEADGSVEVSVPAPIQESSDPPAEVEVEVEVEATSEIEASPKPTETTVKKGKDRYFIVKSLTLEDLDTSVSNGIWATQTHNEVALNEAYLASENVFLIFSANKSGEYYGYARMVSEISDEVASKIEWAPMTQNIDETALPKAIYTPPTATAPRGRIIDDSSRGTIFWEVIEDSDSEDESAPVEGTTISKAWGKPFRVEWVSTSKVPFYRTRGLRNPYNVSREVKIARDGTELEPTVGRKLIQMFHRGGAIPFESETTNPVTENPGVTAEASQAKEQ</sequence>
<proteinExistence type="predicted"/>
<feature type="region of interest" description="Disordered" evidence="2">
    <location>
        <begin position="676"/>
        <end position="702"/>
    </location>
</feature>
<name>A0AAN8N5M8_9PEZI</name>
<dbReference type="PROSITE" id="PS50882">
    <property type="entry name" value="YTH"/>
    <property type="match status" value="1"/>
</dbReference>
<evidence type="ECO:0000313" key="5">
    <source>
        <dbReference type="EMBL" id="KAK6350851.1"/>
    </source>
</evidence>
<evidence type="ECO:0000256" key="1">
    <source>
        <dbReference type="PROSITE-ProRule" id="PRU00176"/>
    </source>
</evidence>
<feature type="domain" description="YTH" evidence="4">
    <location>
        <begin position="479"/>
        <end position="670"/>
    </location>
</feature>
<dbReference type="SUPFAM" id="SSF54928">
    <property type="entry name" value="RNA-binding domain, RBD"/>
    <property type="match status" value="1"/>
</dbReference>
<dbReference type="InterPro" id="IPR057720">
    <property type="entry name" value="RRM_YTH1"/>
</dbReference>
<dbReference type="Pfam" id="PF25701">
    <property type="entry name" value="RRM_YTH1"/>
    <property type="match status" value="1"/>
</dbReference>
<feature type="region of interest" description="Disordered" evidence="2">
    <location>
        <begin position="270"/>
        <end position="328"/>
    </location>
</feature>
<feature type="region of interest" description="Disordered" evidence="2">
    <location>
        <begin position="29"/>
        <end position="53"/>
    </location>
</feature>
<comment type="caution">
    <text evidence="5">The sequence shown here is derived from an EMBL/GenBank/DDBJ whole genome shotgun (WGS) entry which is preliminary data.</text>
</comment>
<dbReference type="CDD" id="cd21134">
    <property type="entry name" value="YTH"/>
    <property type="match status" value="1"/>
</dbReference>
<dbReference type="Gene3D" id="3.30.70.330">
    <property type="match status" value="1"/>
</dbReference>
<evidence type="ECO:0000259" key="3">
    <source>
        <dbReference type="PROSITE" id="PS50102"/>
    </source>
</evidence>
<dbReference type="Pfam" id="PF04146">
    <property type="entry name" value="YTH"/>
    <property type="match status" value="1"/>
</dbReference>
<dbReference type="Gene3D" id="3.10.590.10">
    <property type="entry name" value="ph1033 like domains"/>
    <property type="match status" value="1"/>
</dbReference>
<dbReference type="PANTHER" id="PTHR12357:SF3">
    <property type="entry name" value="YTH DOMAIN-CONTAINING PROTEIN 1"/>
    <property type="match status" value="1"/>
</dbReference>
<dbReference type="InterPro" id="IPR012677">
    <property type="entry name" value="Nucleotide-bd_a/b_plait_sf"/>
</dbReference>
<dbReference type="InterPro" id="IPR000504">
    <property type="entry name" value="RRM_dom"/>
</dbReference>
<dbReference type="GO" id="GO:0000381">
    <property type="term" value="P:regulation of alternative mRNA splicing, via spliceosome"/>
    <property type="evidence" value="ECO:0007669"/>
    <property type="project" value="TreeGrafter"/>
</dbReference>
<dbReference type="InterPro" id="IPR035979">
    <property type="entry name" value="RBD_domain_sf"/>
</dbReference>
<protein>
    <submittedName>
        <fullName evidence="5">Uncharacterized protein</fullName>
    </submittedName>
</protein>
<keyword evidence="6" id="KW-1185">Reference proteome</keyword>